<comment type="caution">
    <text evidence="1">The sequence shown here is derived from an EMBL/GenBank/DDBJ whole genome shotgun (WGS) entry which is preliminary data.</text>
</comment>
<dbReference type="Proteomes" id="UP001152607">
    <property type="component" value="Unassembled WGS sequence"/>
</dbReference>
<evidence type="ECO:0000313" key="2">
    <source>
        <dbReference type="Proteomes" id="UP001152607"/>
    </source>
</evidence>
<accession>A0A9W4U5D2</accession>
<gene>
    <name evidence="1" type="ORF">PDIGIT_LOCUS1491</name>
</gene>
<dbReference type="AlphaFoldDB" id="A0A9W4U5D2"/>
<organism evidence="1 2">
    <name type="scientific">Periconia digitata</name>
    <dbReference type="NCBI Taxonomy" id="1303443"/>
    <lineage>
        <taxon>Eukaryota</taxon>
        <taxon>Fungi</taxon>
        <taxon>Dikarya</taxon>
        <taxon>Ascomycota</taxon>
        <taxon>Pezizomycotina</taxon>
        <taxon>Dothideomycetes</taxon>
        <taxon>Pleosporomycetidae</taxon>
        <taxon>Pleosporales</taxon>
        <taxon>Massarineae</taxon>
        <taxon>Periconiaceae</taxon>
        <taxon>Periconia</taxon>
    </lineage>
</organism>
<reference evidence="1" key="1">
    <citation type="submission" date="2023-01" db="EMBL/GenBank/DDBJ databases">
        <authorList>
            <person name="Van Ghelder C."/>
            <person name="Rancurel C."/>
        </authorList>
    </citation>
    <scope>NUCLEOTIDE SEQUENCE</scope>
    <source>
        <strain evidence="1">CNCM I-4278</strain>
    </source>
</reference>
<sequence length="75" mass="8755">MSFDIETLPFPPPSKPTFPLINRGIDWRRDTFTELFFPFCFTLFRVSSGHGSIFRYKSPMSFLTTPPREHLAEVV</sequence>
<dbReference type="EMBL" id="CAOQHR010000001">
    <property type="protein sequence ID" value="CAI6264751.1"/>
    <property type="molecule type" value="Genomic_DNA"/>
</dbReference>
<name>A0A9W4U5D2_9PLEO</name>
<protein>
    <submittedName>
        <fullName evidence="1">Uncharacterized protein</fullName>
    </submittedName>
</protein>
<keyword evidence="2" id="KW-1185">Reference proteome</keyword>
<evidence type="ECO:0000313" key="1">
    <source>
        <dbReference type="EMBL" id="CAI6264751.1"/>
    </source>
</evidence>
<proteinExistence type="predicted"/>